<evidence type="ECO:0000256" key="2">
    <source>
        <dbReference type="ARBA" id="ARBA00023015"/>
    </source>
</evidence>
<dbReference type="SUPFAM" id="SSF88659">
    <property type="entry name" value="Sigma3 and sigma4 domains of RNA polymerase sigma factors"/>
    <property type="match status" value="1"/>
</dbReference>
<sequence length="170" mass="18637">MSEGTDLIRLLHEQHGAVLWAVALRTTADPGRAQDAVQETLLRAWRHPDALDESRGDPRPWLLRTLRNVLIDEWRSRSVRPEVLSEDVGEAGEPSVADHADAAVQAWVVGAALARLTPEHRAVLAECYYRGRTVAEAAAVLGVPPGTVKSRTHYALRALRLVLEEMGVGS</sequence>
<dbReference type="PANTHER" id="PTHR43133:SF52">
    <property type="entry name" value="ECF RNA POLYMERASE SIGMA FACTOR SIGL"/>
    <property type="match status" value="1"/>
</dbReference>
<feature type="domain" description="RNA polymerase sigma-70 region 2" evidence="6">
    <location>
        <begin position="11"/>
        <end position="78"/>
    </location>
</feature>
<comment type="similarity">
    <text evidence="1">Belongs to the sigma-70 factor family. ECF subfamily.</text>
</comment>
<dbReference type="InterPro" id="IPR007627">
    <property type="entry name" value="RNA_pol_sigma70_r2"/>
</dbReference>
<name>A0ABP9ADS0_9PSEU</name>
<proteinExistence type="inferred from homology"/>
<evidence type="ECO:0000313" key="9">
    <source>
        <dbReference type="Proteomes" id="UP001500928"/>
    </source>
</evidence>
<protein>
    <submittedName>
        <fullName evidence="8">Sigma-70 family RNA polymerase sigma factor</fullName>
    </submittedName>
</protein>
<organism evidence="8 9">
    <name type="scientific">Actinomycetospora chlora</name>
    <dbReference type="NCBI Taxonomy" id="663608"/>
    <lineage>
        <taxon>Bacteria</taxon>
        <taxon>Bacillati</taxon>
        <taxon>Actinomycetota</taxon>
        <taxon>Actinomycetes</taxon>
        <taxon>Pseudonocardiales</taxon>
        <taxon>Pseudonocardiaceae</taxon>
        <taxon>Actinomycetospora</taxon>
    </lineage>
</organism>
<dbReference type="InterPro" id="IPR007630">
    <property type="entry name" value="RNA_pol_sigma70_r4"/>
</dbReference>
<dbReference type="InterPro" id="IPR036388">
    <property type="entry name" value="WH-like_DNA-bd_sf"/>
</dbReference>
<evidence type="ECO:0000256" key="3">
    <source>
        <dbReference type="ARBA" id="ARBA00023082"/>
    </source>
</evidence>
<dbReference type="InterPro" id="IPR013325">
    <property type="entry name" value="RNA_pol_sigma_r2"/>
</dbReference>
<keyword evidence="2" id="KW-0805">Transcription regulation</keyword>
<evidence type="ECO:0000259" key="7">
    <source>
        <dbReference type="Pfam" id="PF04545"/>
    </source>
</evidence>
<dbReference type="PANTHER" id="PTHR43133">
    <property type="entry name" value="RNA POLYMERASE ECF-TYPE SIGMA FACTO"/>
    <property type="match status" value="1"/>
</dbReference>
<dbReference type="RefSeq" id="WP_345411623.1">
    <property type="nucleotide sequence ID" value="NZ_BAABHO010000006.1"/>
</dbReference>
<evidence type="ECO:0000313" key="8">
    <source>
        <dbReference type="EMBL" id="GAA4779787.1"/>
    </source>
</evidence>
<dbReference type="Proteomes" id="UP001500928">
    <property type="component" value="Unassembled WGS sequence"/>
</dbReference>
<dbReference type="CDD" id="cd06171">
    <property type="entry name" value="Sigma70_r4"/>
    <property type="match status" value="1"/>
</dbReference>
<dbReference type="SUPFAM" id="SSF88946">
    <property type="entry name" value="Sigma2 domain of RNA polymerase sigma factors"/>
    <property type="match status" value="1"/>
</dbReference>
<dbReference type="InterPro" id="IPR014284">
    <property type="entry name" value="RNA_pol_sigma-70_dom"/>
</dbReference>
<evidence type="ECO:0000256" key="5">
    <source>
        <dbReference type="ARBA" id="ARBA00023163"/>
    </source>
</evidence>
<comment type="caution">
    <text evidence="8">The sequence shown here is derived from an EMBL/GenBank/DDBJ whole genome shotgun (WGS) entry which is preliminary data.</text>
</comment>
<dbReference type="NCBIfam" id="TIGR02937">
    <property type="entry name" value="sigma70-ECF"/>
    <property type="match status" value="1"/>
</dbReference>
<evidence type="ECO:0000259" key="6">
    <source>
        <dbReference type="Pfam" id="PF04542"/>
    </source>
</evidence>
<feature type="domain" description="RNA polymerase sigma-70 region 4" evidence="7">
    <location>
        <begin position="112"/>
        <end position="160"/>
    </location>
</feature>
<keyword evidence="4" id="KW-0238">DNA-binding</keyword>
<dbReference type="Pfam" id="PF04542">
    <property type="entry name" value="Sigma70_r2"/>
    <property type="match status" value="1"/>
</dbReference>
<dbReference type="InterPro" id="IPR039425">
    <property type="entry name" value="RNA_pol_sigma-70-like"/>
</dbReference>
<dbReference type="NCBIfam" id="NF007227">
    <property type="entry name" value="PRK09645.1"/>
    <property type="match status" value="1"/>
</dbReference>
<keyword evidence="9" id="KW-1185">Reference proteome</keyword>
<evidence type="ECO:0000256" key="1">
    <source>
        <dbReference type="ARBA" id="ARBA00010641"/>
    </source>
</evidence>
<gene>
    <name evidence="8" type="ORF">GCM10023200_11300</name>
</gene>
<reference evidence="9" key="1">
    <citation type="journal article" date="2019" name="Int. J. Syst. Evol. Microbiol.">
        <title>The Global Catalogue of Microorganisms (GCM) 10K type strain sequencing project: providing services to taxonomists for standard genome sequencing and annotation.</title>
        <authorList>
            <consortium name="The Broad Institute Genomics Platform"/>
            <consortium name="The Broad Institute Genome Sequencing Center for Infectious Disease"/>
            <person name="Wu L."/>
            <person name="Ma J."/>
        </authorList>
    </citation>
    <scope>NUCLEOTIDE SEQUENCE [LARGE SCALE GENOMIC DNA]</scope>
    <source>
        <strain evidence="9">JCM 17979</strain>
    </source>
</reference>
<dbReference type="Pfam" id="PF04545">
    <property type="entry name" value="Sigma70_r4"/>
    <property type="match status" value="1"/>
</dbReference>
<accession>A0ABP9ADS0</accession>
<keyword evidence="5" id="KW-0804">Transcription</keyword>
<dbReference type="Gene3D" id="1.10.10.10">
    <property type="entry name" value="Winged helix-like DNA-binding domain superfamily/Winged helix DNA-binding domain"/>
    <property type="match status" value="1"/>
</dbReference>
<dbReference type="Gene3D" id="1.10.1740.10">
    <property type="match status" value="1"/>
</dbReference>
<evidence type="ECO:0000256" key="4">
    <source>
        <dbReference type="ARBA" id="ARBA00023125"/>
    </source>
</evidence>
<dbReference type="EMBL" id="BAABHO010000006">
    <property type="protein sequence ID" value="GAA4779787.1"/>
    <property type="molecule type" value="Genomic_DNA"/>
</dbReference>
<dbReference type="InterPro" id="IPR013324">
    <property type="entry name" value="RNA_pol_sigma_r3/r4-like"/>
</dbReference>
<keyword evidence="3" id="KW-0731">Sigma factor</keyword>